<keyword evidence="2" id="KW-1185">Reference proteome</keyword>
<evidence type="ECO:0000313" key="1">
    <source>
        <dbReference type="EMBL" id="MDQ0275145.1"/>
    </source>
</evidence>
<dbReference type="InterPro" id="IPR042274">
    <property type="entry name" value="YycH/YycI_2"/>
</dbReference>
<dbReference type="RefSeq" id="WP_307495162.1">
    <property type="nucleotide sequence ID" value="NZ_JAUSTN010000005.1"/>
</dbReference>
<evidence type="ECO:0008006" key="3">
    <source>
        <dbReference type="Google" id="ProtNLM"/>
    </source>
</evidence>
<proteinExistence type="predicted"/>
<evidence type="ECO:0000313" key="2">
    <source>
        <dbReference type="Proteomes" id="UP001236559"/>
    </source>
</evidence>
<accession>A0ABU0AVT3</accession>
<dbReference type="Gene3D" id="3.30.310.160">
    <property type="entry name" value="YycH protein, domain 2"/>
    <property type="match status" value="1"/>
</dbReference>
<protein>
    <recommendedName>
        <fullName evidence="3">Regulatory protein YycH domain-containing protein</fullName>
    </recommendedName>
</protein>
<reference evidence="1 2" key="1">
    <citation type="submission" date="2023-07" db="EMBL/GenBank/DDBJ databases">
        <title>Genomic Encyclopedia of Type Strains, Phase IV (KMG-IV): sequencing the most valuable type-strain genomes for metagenomic binning, comparative biology and taxonomic classification.</title>
        <authorList>
            <person name="Goeker M."/>
        </authorList>
    </citation>
    <scope>NUCLEOTIDE SEQUENCE [LARGE SCALE GENOMIC DNA]</scope>
    <source>
        <strain evidence="1 2">DSM 22616</strain>
    </source>
</reference>
<dbReference type="EMBL" id="JAUSTN010000005">
    <property type="protein sequence ID" value="MDQ0275145.1"/>
    <property type="molecule type" value="Genomic_DNA"/>
</dbReference>
<comment type="caution">
    <text evidence="1">The sequence shown here is derived from an EMBL/GenBank/DDBJ whole genome shotgun (WGS) entry which is preliminary data.</text>
</comment>
<organism evidence="1 2">
    <name type="scientific">Peptoniphilus koenoeneniae</name>
    <dbReference type="NCBI Taxonomy" id="507751"/>
    <lineage>
        <taxon>Bacteria</taxon>
        <taxon>Bacillati</taxon>
        <taxon>Bacillota</taxon>
        <taxon>Tissierellia</taxon>
        <taxon>Tissierellales</taxon>
        <taxon>Peptoniphilaceae</taxon>
        <taxon>Peptoniphilus</taxon>
    </lineage>
</organism>
<sequence>MKKILSNLAIIFLSFLLIFQGLFLWISPGILKKREKIEEFNTQDMIKKIFTPRYILANFSPKNHGLIFKISNYWKEDLDKIGKILSQTGLDETEEISMEEYMALQEKPSIVYRFSQVMDGRVFINVMDYERKNRDIIKGNFSEIYFSQDGDVILHSADKNYKLKYEEEDFVKDRLTELAKSDYLDVLNFKELYGINKNIYLPKDKIIYLRDISYVNEVSKLNNLQKANMAMKFLSKDIDYIKEIKDQEGNTYVYGPSFLKILDRGLIAYKNTDQVKKEDSQKYENLILACNFIGSKTGKTDGFYFSGYNIQNNDDFNLNFEFREDGIPLIFTEDKKDYINLKISSKQITEYQEIYRRSEEGEGVIKMPIRTKKLEDIILENPQIFSEGIEGALKNIGGVSLVYLDLNEKNLKAGLKISYKNKSYYYSYEAEKFIEVKNGLAKS</sequence>
<gene>
    <name evidence="1" type="ORF">J2S72_001169</name>
</gene>
<dbReference type="Proteomes" id="UP001236559">
    <property type="component" value="Unassembled WGS sequence"/>
</dbReference>
<name>A0ABU0AVT3_9FIRM</name>